<accession>A0A0E0L8X3</accession>
<name>A0A0E0L8X3_ORYPU</name>
<dbReference type="Gramene" id="OPUNC06G05830.1">
    <property type="protein sequence ID" value="OPUNC06G05830.1"/>
    <property type="gene ID" value="OPUNC06G05830"/>
</dbReference>
<reference evidence="1" key="1">
    <citation type="submission" date="2015-04" db="UniProtKB">
        <authorList>
            <consortium name="EnsemblPlants"/>
        </authorList>
    </citation>
    <scope>IDENTIFICATION</scope>
</reference>
<protein>
    <submittedName>
        <fullName evidence="1">Uncharacterized protein</fullName>
    </submittedName>
</protein>
<reference evidence="1" key="2">
    <citation type="submission" date="2018-05" db="EMBL/GenBank/DDBJ databases">
        <title>OpunRS2 (Oryza punctata Reference Sequence Version 2).</title>
        <authorList>
            <person name="Zhang J."/>
            <person name="Kudrna D."/>
            <person name="Lee S."/>
            <person name="Talag J."/>
            <person name="Welchert J."/>
            <person name="Wing R.A."/>
        </authorList>
    </citation>
    <scope>NUCLEOTIDE SEQUENCE [LARGE SCALE GENOMIC DNA]</scope>
</reference>
<dbReference type="EnsemblPlants" id="OPUNC06G05830.1">
    <property type="protein sequence ID" value="OPUNC06G05830.1"/>
    <property type="gene ID" value="OPUNC06G05830"/>
</dbReference>
<organism evidence="1">
    <name type="scientific">Oryza punctata</name>
    <name type="common">Red rice</name>
    <dbReference type="NCBI Taxonomy" id="4537"/>
    <lineage>
        <taxon>Eukaryota</taxon>
        <taxon>Viridiplantae</taxon>
        <taxon>Streptophyta</taxon>
        <taxon>Embryophyta</taxon>
        <taxon>Tracheophyta</taxon>
        <taxon>Spermatophyta</taxon>
        <taxon>Magnoliopsida</taxon>
        <taxon>Liliopsida</taxon>
        <taxon>Poales</taxon>
        <taxon>Poaceae</taxon>
        <taxon>BOP clade</taxon>
        <taxon>Oryzoideae</taxon>
        <taxon>Oryzeae</taxon>
        <taxon>Oryzinae</taxon>
        <taxon>Oryza</taxon>
    </lineage>
</organism>
<dbReference type="HOGENOM" id="CLU_1878794_0_0_1"/>
<keyword evidence="2" id="KW-1185">Reference proteome</keyword>
<evidence type="ECO:0000313" key="2">
    <source>
        <dbReference type="Proteomes" id="UP000026962"/>
    </source>
</evidence>
<evidence type="ECO:0000313" key="1">
    <source>
        <dbReference type="EnsemblPlants" id="OPUNC06G05830.1"/>
    </source>
</evidence>
<dbReference type="AlphaFoldDB" id="A0A0E0L8X3"/>
<sequence length="136" mass="15754">MDQARKKGRGTFKGYKVAKKRFNNASQTLPIEFSTRLGGPIVINYRSFVEEVVLFMKRKAPIIGKDKETGEEPNLLDLWKATHMKDDKWSNTTANDVYVRIFLMSYIIVQYYRNIFKVNGVTCSFLLFLGNCTQKI</sequence>
<proteinExistence type="predicted"/>
<dbReference type="Proteomes" id="UP000026962">
    <property type="component" value="Chromosome 6"/>
</dbReference>